<dbReference type="RefSeq" id="WP_180916985.1">
    <property type="nucleotide sequence ID" value="NZ_CP059165.1"/>
</dbReference>
<comment type="similarity">
    <text evidence="2">Belongs to the EccD/Snm4 family.</text>
</comment>
<keyword evidence="6 7" id="KW-0472">Membrane</keyword>
<organism evidence="9 10">
    <name type="scientific">Mycobacterium vicinigordonae</name>
    <dbReference type="NCBI Taxonomy" id="1719132"/>
    <lineage>
        <taxon>Bacteria</taxon>
        <taxon>Bacillati</taxon>
        <taxon>Actinomycetota</taxon>
        <taxon>Actinomycetes</taxon>
        <taxon>Mycobacteriales</taxon>
        <taxon>Mycobacteriaceae</taxon>
        <taxon>Mycobacterium</taxon>
    </lineage>
</organism>
<feature type="transmembrane region" description="Helical" evidence="7">
    <location>
        <begin position="170"/>
        <end position="188"/>
    </location>
</feature>
<dbReference type="Proteomes" id="UP000510682">
    <property type="component" value="Chromosome"/>
</dbReference>
<dbReference type="InterPro" id="IPR024962">
    <property type="entry name" value="YukD-like"/>
</dbReference>
<evidence type="ECO:0000256" key="2">
    <source>
        <dbReference type="ARBA" id="ARBA00006162"/>
    </source>
</evidence>
<keyword evidence="10" id="KW-1185">Reference proteome</keyword>
<dbReference type="EMBL" id="CP059165">
    <property type="protein sequence ID" value="QLL08398.1"/>
    <property type="molecule type" value="Genomic_DNA"/>
</dbReference>
<dbReference type="NCBIfam" id="TIGR03920">
    <property type="entry name" value="T7SS_EccD"/>
    <property type="match status" value="1"/>
</dbReference>
<dbReference type="Gene3D" id="3.10.20.90">
    <property type="entry name" value="Phosphatidylinositol 3-kinase Catalytic Subunit, Chain A, domain 1"/>
    <property type="match status" value="1"/>
</dbReference>
<name>A0A7D6I6W4_9MYCO</name>
<protein>
    <submittedName>
        <fullName evidence="9">Type VII secretion integral membrane protein EccD</fullName>
    </submittedName>
</protein>
<evidence type="ECO:0000256" key="5">
    <source>
        <dbReference type="ARBA" id="ARBA00022989"/>
    </source>
</evidence>
<keyword evidence="4 7" id="KW-0812">Transmembrane</keyword>
<keyword evidence="5 7" id="KW-1133">Transmembrane helix</keyword>
<feature type="domain" description="EccD-like transmembrane" evidence="8">
    <location>
        <begin position="116"/>
        <end position="431"/>
    </location>
</feature>
<proteinExistence type="inferred from homology"/>
<evidence type="ECO:0000256" key="6">
    <source>
        <dbReference type="ARBA" id="ARBA00023136"/>
    </source>
</evidence>
<evidence type="ECO:0000313" key="9">
    <source>
        <dbReference type="EMBL" id="QLL08398.1"/>
    </source>
</evidence>
<dbReference type="GO" id="GO:0005886">
    <property type="term" value="C:plasma membrane"/>
    <property type="evidence" value="ECO:0007669"/>
    <property type="project" value="UniProtKB-SubCell"/>
</dbReference>
<keyword evidence="3" id="KW-1003">Cell membrane</keyword>
<dbReference type="Pfam" id="PF19053">
    <property type="entry name" value="EccD"/>
    <property type="match status" value="1"/>
</dbReference>
<evidence type="ECO:0000256" key="1">
    <source>
        <dbReference type="ARBA" id="ARBA00004651"/>
    </source>
</evidence>
<dbReference type="AlphaFoldDB" id="A0A7D6I6W4"/>
<dbReference type="InterPro" id="IPR006707">
    <property type="entry name" value="T7SS_EccD"/>
</dbReference>
<feature type="transmembrane region" description="Helical" evidence="7">
    <location>
        <begin position="219"/>
        <end position="240"/>
    </location>
</feature>
<reference evidence="9 10" key="2">
    <citation type="submission" date="2020-07" db="EMBL/GenBank/DDBJ databases">
        <authorList>
            <person name="Yu X."/>
        </authorList>
    </citation>
    <scope>NUCLEOTIDE SEQUENCE [LARGE SCALE GENOMIC DNA]</scope>
    <source>
        <strain evidence="10">24</strain>
    </source>
</reference>
<dbReference type="InterPro" id="IPR044049">
    <property type="entry name" value="EccD_transm"/>
</dbReference>
<feature type="transmembrane region" description="Helical" evidence="7">
    <location>
        <begin position="343"/>
        <end position="365"/>
    </location>
</feature>
<accession>A0A7D6I6W4</accession>
<feature type="transmembrane region" description="Helical" evidence="7">
    <location>
        <begin position="139"/>
        <end position="158"/>
    </location>
</feature>
<evidence type="ECO:0000259" key="8">
    <source>
        <dbReference type="Pfam" id="PF19053"/>
    </source>
</evidence>
<feature type="transmembrane region" description="Helical" evidence="7">
    <location>
        <begin position="405"/>
        <end position="428"/>
    </location>
</feature>
<comment type="subcellular location">
    <subcellularLocation>
        <location evidence="1">Cell membrane</location>
        <topology evidence="1">Multi-pass membrane protein</topology>
    </subcellularLocation>
</comment>
<feature type="transmembrane region" description="Helical" evidence="7">
    <location>
        <begin position="113"/>
        <end position="133"/>
    </location>
</feature>
<sequence>MSESACRVTVHCRGTNTDLSLPATMPVAELIPSILDLLGGAEQARHRLSRVGCAALPSSTTLAQNGIRDGTVLVLTQQDAQPPASRHDDAAQVVAASLAPATTSLPIRSTPGALAAVAFAATGALVIARNAFIVRTQPAPTVLAAVAVAAAALTASTLSHNAFRGPTARLTLAIVAVTFAAVAGLLAVPGVPHAPHVLLAATATAAAAVLAIRVAHCGAITLTALALAATVIAVAALAAALTGARLYVVGSMTTLACLGLIEVAPRTAMLLSGLSPTRALREEELSARTRRADKRLTSLRAGFAAVAALSAAGSAFTAHRAIPLAALTGGILLLHVRTDARRAIVFSAIGIASITTTLAIAASAAPRYGPWFAALTAALAAAAMYVGFVAPALAPSPVARRGVDAVGCIALAAAVPLACWTCGAFSAIRDLNLQP</sequence>
<dbReference type="Pfam" id="PF08817">
    <property type="entry name" value="YukD"/>
    <property type="match status" value="1"/>
</dbReference>
<reference evidence="10" key="3">
    <citation type="submission" date="2023-07" db="EMBL/GenBank/DDBJ databases">
        <title>Description of Mycobacterium gordonae subsp. intergordonae subsp.nov. and Mycobacterium gordonae subsp. gordonae subsp. nov.</title>
        <authorList>
            <person name="Huang H."/>
        </authorList>
    </citation>
    <scope>NUCLEOTIDE SEQUENCE [LARGE SCALE GENOMIC DNA]</scope>
    <source>
        <strain evidence="10">24</strain>
    </source>
</reference>
<evidence type="ECO:0000256" key="7">
    <source>
        <dbReference type="SAM" id="Phobius"/>
    </source>
</evidence>
<evidence type="ECO:0000313" key="10">
    <source>
        <dbReference type="Proteomes" id="UP000510682"/>
    </source>
</evidence>
<gene>
    <name evidence="9" type="primary">eccD</name>
    <name evidence="9" type="ORF">H0P51_05470</name>
</gene>
<feature type="transmembrane region" description="Helical" evidence="7">
    <location>
        <begin position="194"/>
        <end position="212"/>
    </location>
</feature>
<dbReference type="KEGG" id="mgor:H0P51_05470"/>
<evidence type="ECO:0000256" key="4">
    <source>
        <dbReference type="ARBA" id="ARBA00022692"/>
    </source>
</evidence>
<feature type="transmembrane region" description="Helical" evidence="7">
    <location>
        <begin position="321"/>
        <end position="336"/>
    </location>
</feature>
<evidence type="ECO:0000256" key="3">
    <source>
        <dbReference type="ARBA" id="ARBA00022475"/>
    </source>
</evidence>
<feature type="transmembrane region" description="Helical" evidence="7">
    <location>
        <begin position="371"/>
        <end position="393"/>
    </location>
</feature>
<reference evidence="10" key="1">
    <citation type="submission" date="2020-07" db="EMBL/GenBank/DDBJ databases">
        <title>Description of Mycobacterium gordonae subsp. intergordonae subsp.nov. and Mycobacterium gordonae subsp. gordonae subsp. nov.</title>
        <authorList>
            <person name="Yu X."/>
        </authorList>
    </citation>
    <scope>NUCLEOTIDE SEQUENCE [LARGE SCALE GENOMIC DNA]</scope>
    <source>
        <strain evidence="10">24</strain>
    </source>
</reference>